<evidence type="ECO:0000313" key="1">
    <source>
        <dbReference type="EMBL" id="SHO49303.1"/>
    </source>
</evidence>
<dbReference type="InterPro" id="IPR038396">
    <property type="entry name" value="SpoIIAA-like_sf"/>
</dbReference>
<dbReference type="OrthoDB" id="2047045at2"/>
<dbReference type="SUPFAM" id="SSF52091">
    <property type="entry name" value="SpoIIaa-like"/>
    <property type="match status" value="1"/>
</dbReference>
<name>A0A1M7Y9J2_9FIRM</name>
<evidence type="ECO:0000313" key="2">
    <source>
        <dbReference type="Proteomes" id="UP000184612"/>
    </source>
</evidence>
<dbReference type="EMBL" id="FRFD01000006">
    <property type="protein sequence ID" value="SHO49303.1"/>
    <property type="molecule type" value="Genomic_DNA"/>
</dbReference>
<reference evidence="1 2" key="1">
    <citation type="submission" date="2016-12" db="EMBL/GenBank/DDBJ databases">
        <authorList>
            <person name="Song W.-J."/>
            <person name="Kurnit D.M."/>
        </authorList>
    </citation>
    <scope>NUCLEOTIDE SEQUENCE [LARGE SCALE GENOMIC DNA]</scope>
    <source>
        <strain evidence="1 2">DSM 12503</strain>
    </source>
</reference>
<keyword evidence="2" id="KW-1185">Reference proteome</keyword>
<dbReference type="Proteomes" id="UP000184612">
    <property type="component" value="Unassembled WGS sequence"/>
</dbReference>
<protein>
    <recommendedName>
        <fullName evidence="3">SpoIIAA-like</fullName>
    </recommendedName>
</protein>
<organism evidence="1 2">
    <name type="scientific">Anaerocolumna xylanovorans DSM 12503</name>
    <dbReference type="NCBI Taxonomy" id="1121345"/>
    <lineage>
        <taxon>Bacteria</taxon>
        <taxon>Bacillati</taxon>
        <taxon>Bacillota</taxon>
        <taxon>Clostridia</taxon>
        <taxon>Lachnospirales</taxon>
        <taxon>Lachnospiraceae</taxon>
        <taxon>Anaerocolumna</taxon>
    </lineage>
</organism>
<dbReference type="RefSeq" id="WP_073588937.1">
    <property type="nucleotide sequence ID" value="NZ_FRFD01000006.1"/>
</dbReference>
<dbReference type="AlphaFoldDB" id="A0A1M7Y9J2"/>
<accession>A0A1M7Y9J2</accession>
<proteinExistence type="predicted"/>
<evidence type="ECO:0008006" key="3">
    <source>
        <dbReference type="Google" id="ProtNLM"/>
    </source>
</evidence>
<dbReference type="InterPro" id="IPR036513">
    <property type="entry name" value="STAS_dom_sf"/>
</dbReference>
<sequence>MMISHPKGTYTINYNAKERMVYVTPIGLWTNEDFEEYHNQFMEIIGPIICKEPWVIIYDIRKYQFYEPGNLSEEHLDWQAENNLKYRAIITDSDQAKKCLGGISSSKVPQQIFINEDEAIAWLKSKGF</sequence>
<gene>
    <name evidence="1" type="ORF">SAMN02745217_02242</name>
</gene>
<dbReference type="Gene3D" id="3.40.50.10600">
    <property type="entry name" value="SpoIIaa-like domains"/>
    <property type="match status" value="1"/>
</dbReference>